<accession>A0AAD6UAN8</accession>
<dbReference type="Proteomes" id="UP001222325">
    <property type="component" value="Unassembled WGS sequence"/>
</dbReference>
<dbReference type="EMBL" id="JARJCN010000015">
    <property type="protein sequence ID" value="KAJ7093838.1"/>
    <property type="molecule type" value="Genomic_DNA"/>
</dbReference>
<protein>
    <submittedName>
        <fullName evidence="2">Uncharacterized protein</fullName>
    </submittedName>
</protein>
<organism evidence="2 3">
    <name type="scientific">Mycena belliarum</name>
    <dbReference type="NCBI Taxonomy" id="1033014"/>
    <lineage>
        <taxon>Eukaryota</taxon>
        <taxon>Fungi</taxon>
        <taxon>Dikarya</taxon>
        <taxon>Basidiomycota</taxon>
        <taxon>Agaricomycotina</taxon>
        <taxon>Agaricomycetes</taxon>
        <taxon>Agaricomycetidae</taxon>
        <taxon>Agaricales</taxon>
        <taxon>Marasmiineae</taxon>
        <taxon>Mycenaceae</taxon>
        <taxon>Mycena</taxon>
    </lineage>
</organism>
<keyword evidence="3" id="KW-1185">Reference proteome</keyword>
<comment type="caution">
    <text evidence="2">The sequence shown here is derived from an EMBL/GenBank/DDBJ whole genome shotgun (WGS) entry which is preliminary data.</text>
</comment>
<gene>
    <name evidence="2" type="ORF">B0H15DRAFT_830909</name>
</gene>
<proteinExistence type="predicted"/>
<feature type="compositionally biased region" description="Basic residues" evidence="1">
    <location>
        <begin position="17"/>
        <end position="35"/>
    </location>
</feature>
<feature type="compositionally biased region" description="Basic and acidic residues" evidence="1">
    <location>
        <begin position="36"/>
        <end position="49"/>
    </location>
</feature>
<feature type="region of interest" description="Disordered" evidence="1">
    <location>
        <begin position="131"/>
        <end position="160"/>
    </location>
</feature>
<evidence type="ECO:0000313" key="2">
    <source>
        <dbReference type="EMBL" id="KAJ7093838.1"/>
    </source>
</evidence>
<dbReference type="AlphaFoldDB" id="A0AAD6UAN8"/>
<feature type="compositionally biased region" description="Basic residues" evidence="1">
    <location>
        <begin position="56"/>
        <end position="69"/>
    </location>
</feature>
<name>A0AAD6UAN8_9AGAR</name>
<reference evidence="2" key="1">
    <citation type="submission" date="2023-03" db="EMBL/GenBank/DDBJ databases">
        <title>Massive genome expansion in bonnet fungi (Mycena s.s.) driven by repeated elements and novel gene families across ecological guilds.</title>
        <authorList>
            <consortium name="Lawrence Berkeley National Laboratory"/>
            <person name="Harder C.B."/>
            <person name="Miyauchi S."/>
            <person name="Viragh M."/>
            <person name="Kuo A."/>
            <person name="Thoen E."/>
            <person name="Andreopoulos B."/>
            <person name="Lu D."/>
            <person name="Skrede I."/>
            <person name="Drula E."/>
            <person name="Henrissat B."/>
            <person name="Morin E."/>
            <person name="Kohler A."/>
            <person name="Barry K."/>
            <person name="LaButti K."/>
            <person name="Morin E."/>
            <person name="Salamov A."/>
            <person name="Lipzen A."/>
            <person name="Mereny Z."/>
            <person name="Hegedus B."/>
            <person name="Baldrian P."/>
            <person name="Stursova M."/>
            <person name="Weitz H."/>
            <person name="Taylor A."/>
            <person name="Grigoriev I.V."/>
            <person name="Nagy L.G."/>
            <person name="Martin F."/>
            <person name="Kauserud H."/>
        </authorList>
    </citation>
    <scope>NUCLEOTIDE SEQUENCE</scope>
    <source>
        <strain evidence="2">CBHHK173m</strain>
    </source>
</reference>
<feature type="region of interest" description="Disordered" evidence="1">
    <location>
        <begin position="17"/>
        <end position="73"/>
    </location>
</feature>
<sequence>MREFARAGHGIMWARLRRARPPRSRRPSRMMGARRRREERGEGRRERAAKPCMRASRPRRHAVSPRRHLAQPTPVALRSHAHLVRIPALVACRGLWGCTHAWRLRGADSARARTPGSLHRLRRCRLHLHLRAPDPPAPAPVHRASRSRPRPARTPPAPYASSLLSASSRAVRPPLPGPVIALVLCPQQCRHCGRRGAAGGTVWVYDRAHRRCSITEAINVPSRRSRTRARCYESSA</sequence>
<evidence type="ECO:0000313" key="3">
    <source>
        <dbReference type="Proteomes" id="UP001222325"/>
    </source>
</evidence>
<evidence type="ECO:0000256" key="1">
    <source>
        <dbReference type="SAM" id="MobiDB-lite"/>
    </source>
</evidence>